<evidence type="ECO:0000313" key="2">
    <source>
        <dbReference type="EMBL" id="RAQ97958.1"/>
    </source>
</evidence>
<evidence type="ECO:0008006" key="4">
    <source>
        <dbReference type="Google" id="ProtNLM"/>
    </source>
</evidence>
<protein>
    <recommendedName>
        <fullName evidence="4">Cell division protein DivIVA</fullName>
    </recommendedName>
</protein>
<dbReference type="OrthoDB" id="9802910at2"/>
<sequence length="133" mass="16003">MPHYFTREEAEALLPVISPILRHIQEQRRRLREGEERAHAIRLRIMKNGHNANETMMEIQREQVLYLRRLQEALEELNELGCELKDPDMGLVDFLSLREGREVYLCWHLGEERIKYWHPLDTGFQGRRPLDEE</sequence>
<dbReference type="PIRSF" id="PIRSF016498">
    <property type="entry name" value="UCP016498"/>
    <property type="match status" value="1"/>
</dbReference>
<keyword evidence="1" id="KW-0175">Coiled coil</keyword>
<evidence type="ECO:0000256" key="1">
    <source>
        <dbReference type="SAM" id="Coils"/>
    </source>
</evidence>
<evidence type="ECO:0000313" key="3">
    <source>
        <dbReference type="Proteomes" id="UP000248706"/>
    </source>
</evidence>
<dbReference type="EMBL" id="MCIF01000002">
    <property type="protein sequence ID" value="RAQ97958.1"/>
    <property type="molecule type" value="Genomic_DNA"/>
</dbReference>
<gene>
    <name evidence="2" type="ORF">A4R35_20635</name>
</gene>
<feature type="coiled-coil region" evidence="1">
    <location>
        <begin position="24"/>
        <end position="76"/>
    </location>
</feature>
<organism evidence="2 3">
    <name type="scientific">Thermogemmatispora tikiterensis</name>
    <dbReference type="NCBI Taxonomy" id="1825093"/>
    <lineage>
        <taxon>Bacteria</taxon>
        <taxon>Bacillati</taxon>
        <taxon>Chloroflexota</taxon>
        <taxon>Ktedonobacteria</taxon>
        <taxon>Thermogemmatisporales</taxon>
        <taxon>Thermogemmatisporaceae</taxon>
        <taxon>Thermogemmatispora</taxon>
    </lineage>
</organism>
<name>A0A328VJ80_9CHLR</name>
<keyword evidence="3" id="KW-1185">Reference proteome</keyword>
<dbReference type="AlphaFoldDB" id="A0A328VJ80"/>
<proteinExistence type="predicted"/>
<accession>A0A328VJ80</accession>
<dbReference type="RefSeq" id="WP_112432815.1">
    <property type="nucleotide sequence ID" value="NZ_MCIF01000002.1"/>
</dbReference>
<comment type="caution">
    <text evidence="2">The sequence shown here is derived from an EMBL/GenBank/DDBJ whole genome shotgun (WGS) entry which is preliminary data.</text>
</comment>
<dbReference type="Proteomes" id="UP000248706">
    <property type="component" value="Unassembled WGS sequence"/>
</dbReference>
<dbReference type="Pfam" id="PF09969">
    <property type="entry name" value="DUF2203"/>
    <property type="match status" value="1"/>
</dbReference>
<reference evidence="2 3" key="1">
    <citation type="submission" date="2016-08" db="EMBL/GenBank/DDBJ databases">
        <title>Analysis of Carbohydrate Active Enzymes in Thermogemmatispora T81 Reveals Carbohydrate Degradation Ability.</title>
        <authorList>
            <person name="Tomazini A."/>
            <person name="Lal S."/>
            <person name="Stott M."/>
            <person name="Henrissat B."/>
            <person name="Polikarpov I."/>
            <person name="Sparling R."/>
            <person name="Levin D.B."/>
        </authorList>
    </citation>
    <scope>NUCLEOTIDE SEQUENCE [LARGE SCALE GENOMIC DNA]</scope>
    <source>
        <strain evidence="2 3">T81</strain>
    </source>
</reference>
<dbReference type="InterPro" id="IPR018699">
    <property type="entry name" value="DUF2203"/>
</dbReference>